<proteinExistence type="predicted"/>
<dbReference type="EMBL" id="JABWDY010012884">
    <property type="protein sequence ID" value="KAF5198751.1"/>
    <property type="molecule type" value="Genomic_DNA"/>
</dbReference>
<comment type="caution">
    <text evidence="2">The sequence shown here is derived from an EMBL/GenBank/DDBJ whole genome shotgun (WGS) entry which is preliminary data.</text>
</comment>
<dbReference type="Proteomes" id="UP000554482">
    <property type="component" value="Unassembled WGS sequence"/>
</dbReference>
<keyword evidence="1" id="KW-0732">Signal</keyword>
<evidence type="ECO:0000313" key="3">
    <source>
        <dbReference type="Proteomes" id="UP000554482"/>
    </source>
</evidence>
<evidence type="ECO:0008006" key="4">
    <source>
        <dbReference type="Google" id="ProtNLM"/>
    </source>
</evidence>
<evidence type="ECO:0000256" key="1">
    <source>
        <dbReference type="SAM" id="SignalP"/>
    </source>
</evidence>
<protein>
    <recommendedName>
        <fullName evidence="4">Transmembrane protein</fullName>
    </recommendedName>
</protein>
<gene>
    <name evidence="2" type="ORF">FRX31_011662</name>
</gene>
<feature type="signal peptide" evidence="1">
    <location>
        <begin position="1"/>
        <end position="25"/>
    </location>
</feature>
<sequence length="93" mass="9831">MEGVTKIMLLILTVYLVAFVTNTEAGRIMKNMKEKVEQPQNFIGGVGGTGGIFNYPPFGTGFGFGPSTFCSFPGLGCIHSPPIASSKNTVESP</sequence>
<name>A0A7J6WMZ4_THATH</name>
<evidence type="ECO:0000313" key="2">
    <source>
        <dbReference type="EMBL" id="KAF5198751.1"/>
    </source>
</evidence>
<feature type="chain" id="PRO_5029845089" description="Transmembrane protein" evidence="1">
    <location>
        <begin position="26"/>
        <end position="93"/>
    </location>
</feature>
<accession>A0A7J6WMZ4</accession>
<reference evidence="2 3" key="1">
    <citation type="submission" date="2020-06" db="EMBL/GenBank/DDBJ databases">
        <title>Transcriptomic and genomic resources for Thalictrum thalictroides and T. hernandezii: Facilitating candidate gene discovery in an emerging model plant lineage.</title>
        <authorList>
            <person name="Arias T."/>
            <person name="Riano-Pachon D.M."/>
            <person name="Di Stilio V.S."/>
        </authorList>
    </citation>
    <scope>NUCLEOTIDE SEQUENCE [LARGE SCALE GENOMIC DNA]</scope>
    <source>
        <strain evidence="3">cv. WT478/WT964</strain>
        <tissue evidence="2">Leaves</tissue>
    </source>
</reference>
<dbReference type="AlphaFoldDB" id="A0A7J6WMZ4"/>
<keyword evidence="3" id="KW-1185">Reference proteome</keyword>
<organism evidence="2 3">
    <name type="scientific">Thalictrum thalictroides</name>
    <name type="common">Rue-anemone</name>
    <name type="synonym">Anemone thalictroides</name>
    <dbReference type="NCBI Taxonomy" id="46969"/>
    <lineage>
        <taxon>Eukaryota</taxon>
        <taxon>Viridiplantae</taxon>
        <taxon>Streptophyta</taxon>
        <taxon>Embryophyta</taxon>
        <taxon>Tracheophyta</taxon>
        <taxon>Spermatophyta</taxon>
        <taxon>Magnoliopsida</taxon>
        <taxon>Ranunculales</taxon>
        <taxon>Ranunculaceae</taxon>
        <taxon>Thalictroideae</taxon>
        <taxon>Thalictrum</taxon>
    </lineage>
</organism>